<evidence type="ECO:0000313" key="2">
    <source>
        <dbReference type="EMBL" id="HHF98560.1"/>
    </source>
</evidence>
<feature type="transmembrane region" description="Helical" evidence="1">
    <location>
        <begin position="181"/>
        <end position="199"/>
    </location>
</feature>
<dbReference type="EMBL" id="DRTT01000101">
    <property type="protein sequence ID" value="HHF98560.1"/>
    <property type="molecule type" value="Genomic_DNA"/>
</dbReference>
<feature type="transmembrane region" description="Helical" evidence="1">
    <location>
        <begin position="12"/>
        <end position="35"/>
    </location>
</feature>
<evidence type="ECO:0008006" key="3">
    <source>
        <dbReference type="Google" id="ProtNLM"/>
    </source>
</evidence>
<protein>
    <recommendedName>
        <fullName evidence="3">Nickel transport protein</fullName>
    </recommendedName>
</protein>
<evidence type="ECO:0000256" key="1">
    <source>
        <dbReference type="SAM" id="Phobius"/>
    </source>
</evidence>
<comment type="caution">
    <text evidence="2">The sequence shown here is derived from an EMBL/GenBank/DDBJ whole genome shotgun (WGS) entry which is preliminary data.</text>
</comment>
<keyword evidence="1" id="KW-0812">Transmembrane</keyword>
<gene>
    <name evidence="2" type="ORF">ENL39_03620</name>
</gene>
<organism evidence="2">
    <name type="scientific">Aerophobetes bacterium</name>
    <dbReference type="NCBI Taxonomy" id="2030807"/>
    <lineage>
        <taxon>Bacteria</taxon>
        <taxon>Candidatus Aerophobota</taxon>
    </lineage>
</organism>
<reference evidence="2" key="1">
    <citation type="journal article" date="2020" name="mSystems">
        <title>Genome- and Community-Level Interaction Insights into Carbon Utilization and Element Cycling Functions of Hydrothermarchaeota in Hydrothermal Sediment.</title>
        <authorList>
            <person name="Zhou Z."/>
            <person name="Liu Y."/>
            <person name="Xu W."/>
            <person name="Pan J."/>
            <person name="Luo Z.H."/>
            <person name="Li M."/>
        </authorList>
    </citation>
    <scope>NUCLEOTIDE SEQUENCE [LARGE SCALE GENOMIC DNA]</scope>
    <source>
        <strain evidence="2">HyVt-92</strain>
    </source>
</reference>
<dbReference type="Proteomes" id="UP000886070">
    <property type="component" value="Unassembled WGS sequence"/>
</dbReference>
<keyword evidence="1" id="KW-1133">Transmembrane helix</keyword>
<dbReference type="AlphaFoldDB" id="A0A7V5HZ15"/>
<keyword evidence="1" id="KW-0472">Membrane</keyword>
<sequence>MKGRVERKAFNYYKFLVSFVFSGLFLLTITSFVFAHKVNIFAYVEGDTVYTESYFSDGKKVDGGKVEVYDSQGNKLLEGETDKDGQFNFKLPKKDDLKIVLIATMGHRASYTLSKDELPDIAMMPGLKKSGFEEESKVKGSTQVDLDQVKEVIDSCLDEKLKPVMRELAKMQQKKISFTEVIGGIGYIFGITGIIFYFVGKKRG</sequence>
<accession>A0A7V5HZ15</accession>
<proteinExistence type="predicted"/>
<name>A0A7V5HZ15_UNCAE</name>